<dbReference type="PANTHER" id="PTHR46211:SF1">
    <property type="entry name" value="GLYCEROPHOSPHODIESTER PHOSPHODIESTERASE, CYTOPLASMIC"/>
    <property type="match status" value="1"/>
</dbReference>
<dbReference type="OrthoDB" id="384721at2"/>
<dbReference type="CDD" id="cd08563">
    <property type="entry name" value="GDPD_TtGDE_like"/>
    <property type="match status" value="1"/>
</dbReference>
<dbReference type="PROSITE" id="PS51704">
    <property type="entry name" value="GP_PDE"/>
    <property type="match status" value="1"/>
</dbReference>
<evidence type="ECO:0000313" key="3">
    <source>
        <dbReference type="EMBL" id="REJ27213.1"/>
    </source>
</evidence>
<evidence type="ECO:0000313" key="4">
    <source>
        <dbReference type="Proteomes" id="UP000075683"/>
    </source>
</evidence>
<proteinExistence type="predicted"/>
<dbReference type="PATRIC" id="fig|301148.3.peg.2930"/>
<feature type="domain" description="GP-PDE" evidence="1">
    <location>
        <begin position="2"/>
        <end position="238"/>
    </location>
</feature>
<dbReference type="InterPro" id="IPR017946">
    <property type="entry name" value="PLC-like_Pdiesterase_TIM-brl"/>
</dbReference>
<dbReference type="EMBL" id="LQYT01000036">
    <property type="protein sequence ID" value="KYD20118.1"/>
    <property type="molecule type" value="Genomic_DNA"/>
</dbReference>
<dbReference type="InterPro" id="IPR030395">
    <property type="entry name" value="GP_PDE_dom"/>
</dbReference>
<dbReference type="RefSeq" id="WP_020154767.1">
    <property type="nucleotide sequence ID" value="NZ_JBAIZG010000018.1"/>
</dbReference>
<dbReference type="AlphaFoldDB" id="A0A150M6F6"/>
<reference evidence="3 5" key="2">
    <citation type="submission" date="2018-03" db="EMBL/GenBank/DDBJ databases">
        <authorList>
            <person name="Keele B.F."/>
        </authorList>
    </citation>
    <scope>NUCLEOTIDE SEQUENCE [LARGE SCALE GENOMIC DNA]</scope>
    <source>
        <strain evidence="3">ZCTH4_d</strain>
    </source>
</reference>
<evidence type="ECO:0000313" key="5">
    <source>
        <dbReference type="Proteomes" id="UP000257014"/>
    </source>
</evidence>
<dbReference type="Gene3D" id="3.20.20.190">
    <property type="entry name" value="Phosphatidylinositol (PI) phosphodiesterase"/>
    <property type="match status" value="1"/>
</dbReference>
<evidence type="ECO:0000313" key="2">
    <source>
        <dbReference type="EMBL" id="KYD20118.1"/>
    </source>
</evidence>
<protein>
    <submittedName>
        <fullName evidence="3">Glycerophosphodiester phosphodiesterase</fullName>
    </submittedName>
    <submittedName>
        <fullName evidence="2">Glycerophosphoryl diester phosphodiesterase</fullName>
        <ecNumber evidence="2">3.1.4.46</ecNumber>
    </submittedName>
</protein>
<name>A0A150M6F6_9BACI</name>
<dbReference type="Proteomes" id="UP000075683">
    <property type="component" value="Unassembled WGS sequence"/>
</dbReference>
<dbReference type="GO" id="GO:0006629">
    <property type="term" value="P:lipid metabolic process"/>
    <property type="evidence" value="ECO:0007669"/>
    <property type="project" value="InterPro"/>
</dbReference>
<dbReference type="Proteomes" id="UP000257014">
    <property type="component" value="Unassembled WGS sequence"/>
</dbReference>
<dbReference type="GO" id="GO:0008889">
    <property type="term" value="F:glycerophosphodiester phosphodiesterase activity"/>
    <property type="evidence" value="ECO:0007669"/>
    <property type="project" value="UniProtKB-EC"/>
</dbReference>
<evidence type="ECO:0000259" key="1">
    <source>
        <dbReference type="PROSITE" id="PS51704"/>
    </source>
</evidence>
<accession>A0A150M6F6</accession>
<organism evidence="2 4">
    <name type="scientific">Caldibacillus debilis</name>
    <dbReference type="NCBI Taxonomy" id="301148"/>
    <lineage>
        <taxon>Bacteria</taxon>
        <taxon>Bacillati</taxon>
        <taxon>Bacillota</taxon>
        <taxon>Bacilli</taxon>
        <taxon>Bacillales</taxon>
        <taxon>Bacillaceae</taxon>
        <taxon>Caldibacillus</taxon>
    </lineage>
</organism>
<reference evidence="2 4" key="1">
    <citation type="submission" date="2016-01" db="EMBL/GenBank/DDBJ databases">
        <title>Draft Genome Sequences of Seven Thermophilic Sporeformers Isolated from Foods.</title>
        <authorList>
            <person name="Berendsen E.M."/>
            <person name="Wells-Bennik M.H."/>
            <person name="Krawcyk A.O."/>
            <person name="De Jong A."/>
            <person name="Holsappel S."/>
            <person name="Eijlander R.T."/>
            <person name="Kuipers O.P."/>
        </authorList>
    </citation>
    <scope>NUCLEOTIDE SEQUENCE [LARGE SCALE GENOMIC DNA]</scope>
    <source>
        <strain evidence="2 4">B4135</strain>
    </source>
</reference>
<dbReference type="Pfam" id="PF03009">
    <property type="entry name" value="GDPD"/>
    <property type="match status" value="1"/>
</dbReference>
<keyword evidence="2" id="KW-0378">Hydrolase</keyword>
<sequence>MSLIFAHRGASGTHPENTMLSFYEAERVKADGIELDVQLTKDGEVVIIHDETVDRTTDGKGKVKDFTLSEIKKLNAAHQFQKGRLKAEIPTLEEFMEWFVKTDLVCNIELKTYTIENNELENKVLDLIKKFRAEDRIILSSFNHYSIYYCRLRAPEIEIAPLFMEGLYQPWAYAKGIRAEGIHPYHKACPTQLVIQSQENGIKVRPFTVNKEKDLIRFFQAGAEAVITDYPERARRLRESLGL</sequence>
<comment type="caution">
    <text evidence="2">The sequence shown here is derived from an EMBL/GenBank/DDBJ whole genome shotgun (WGS) entry which is preliminary data.</text>
</comment>
<dbReference type="STRING" id="301148.B4135_1893"/>
<dbReference type="EMBL" id="QEWE01000022">
    <property type="protein sequence ID" value="REJ27213.1"/>
    <property type="molecule type" value="Genomic_DNA"/>
</dbReference>
<dbReference type="SUPFAM" id="SSF51695">
    <property type="entry name" value="PLC-like phosphodiesterases"/>
    <property type="match status" value="1"/>
</dbReference>
<gene>
    <name evidence="2" type="ORF">B4135_1893</name>
    <name evidence="3" type="ORF">C6P37_12190</name>
</gene>
<dbReference type="EC" id="3.1.4.46" evidence="2"/>
<dbReference type="PANTHER" id="PTHR46211">
    <property type="entry name" value="GLYCEROPHOSPHORYL DIESTER PHOSPHODIESTERASE"/>
    <property type="match status" value="1"/>
</dbReference>